<feature type="transmembrane region" description="Helical" evidence="3">
    <location>
        <begin position="509"/>
        <end position="527"/>
    </location>
</feature>
<dbReference type="PANTHER" id="PTHR11705">
    <property type="entry name" value="PROTEASE FAMILY M14 CARBOXYPEPTIDASE A,B"/>
    <property type="match status" value="1"/>
</dbReference>
<evidence type="ECO:0000313" key="6">
    <source>
        <dbReference type="Proteomes" id="UP001208689"/>
    </source>
</evidence>
<keyword evidence="3" id="KW-0472">Membrane</keyword>
<name>A0ABY6HQ23_9ARCH</name>
<evidence type="ECO:0000256" key="3">
    <source>
        <dbReference type="SAM" id="Phobius"/>
    </source>
</evidence>
<dbReference type="SMART" id="SM00631">
    <property type="entry name" value="Zn_pept"/>
    <property type="match status" value="1"/>
</dbReference>
<keyword evidence="6" id="KW-1185">Reference proteome</keyword>
<keyword evidence="3" id="KW-0812">Transmembrane</keyword>
<protein>
    <recommendedName>
        <fullName evidence="4">Peptidase M14 domain-containing protein</fullName>
    </recommendedName>
</protein>
<dbReference type="PRINTS" id="PR00765">
    <property type="entry name" value="CRBOXYPTASEA"/>
</dbReference>
<accession>A0ABY6HQ23</accession>
<dbReference type="Pfam" id="PF00246">
    <property type="entry name" value="Peptidase_M14"/>
    <property type="match status" value="1"/>
</dbReference>
<dbReference type="PANTHER" id="PTHR11705:SF119">
    <property type="entry name" value="OS02G0119300 PROTEIN"/>
    <property type="match status" value="1"/>
</dbReference>
<comment type="cofactor">
    <cofactor evidence="1">
        <name>Zn(2+)</name>
        <dbReference type="ChEBI" id="CHEBI:29105"/>
    </cofactor>
</comment>
<dbReference type="Proteomes" id="UP001208689">
    <property type="component" value="Chromosome"/>
</dbReference>
<organism evidence="5 6">
    <name type="scientific">Candidatus Lokiarchaeum ossiferum</name>
    <dbReference type="NCBI Taxonomy" id="2951803"/>
    <lineage>
        <taxon>Archaea</taxon>
        <taxon>Promethearchaeati</taxon>
        <taxon>Promethearchaeota</taxon>
        <taxon>Promethearchaeia</taxon>
        <taxon>Promethearchaeales</taxon>
        <taxon>Promethearchaeaceae</taxon>
        <taxon>Candidatus Lokiarchaeum</taxon>
    </lineage>
</organism>
<dbReference type="SUPFAM" id="SSF53187">
    <property type="entry name" value="Zn-dependent exopeptidases"/>
    <property type="match status" value="1"/>
</dbReference>
<reference evidence="5" key="1">
    <citation type="submission" date="2022-09" db="EMBL/GenBank/DDBJ databases">
        <title>Actin cytoskeleton and complex cell architecture in an #Asgard archaeon.</title>
        <authorList>
            <person name="Ponce Toledo R.I."/>
            <person name="Schleper C."/>
            <person name="Rodrigues Oliveira T."/>
            <person name="Wollweber F."/>
            <person name="Xu J."/>
            <person name="Rittmann S."/>
            <person name="Klingl A."/>
            <person name="Pilhofer M."/>
        </authorList>
    </citation>
    <scope>NUCLEOTIDE SEQUENCE</scope>
    <source>
        <strain evidence="5">B-35</strain>
    </source>
</reference>
<evidence type="ECO:0000313" key="5">
    <source>
        <dbReference type="EMBL" id="UYP45609.1"/>
    </source>
</evidence>
<proteinExistence type="inferred from homology"/>
<sequence>MFLFLKILGIINAIGLEYLYQNNEKITMCNSNRSYISNVYTFFHEQFSKYRCVPLILPDYLFSVNQHIIKYHFFMTFLIISLSSPSFLSLNLSSSTFSTIPLTAHLHQAADYEYIWDEFSDAPGDIAGDDILQFGPSFGKFHNYTEIIEKLTDLESSFPNYCEVFTIGKTHLNHEIYGIKLTDKMSVNSKEEILIVAQHHAREQITVENALYFMDRLIFDAQQQDFDALHTLSSREIYIIPSLNIDGAMLISINPWQRKTTSGMNLPKDVYEFSNLELTDLNNNGYIEAYYTKTDQIEGSITGYEGIDMNNDSIVGDIVMKGTDPNRNYNYGFGDLSFSSKDQNSFIYSGEYAFSEDCTKNLKNFISKHSFKTAVSLHSGIQAIYYPYIKNQKGKEKFDLSNYFNVTRSLEIKLGFHSGAMRNPAGLFAPWMYWKHSENRLAYCLETYGNESAYRSSFNESTGIYSDTGIWDFFNPAADKVIDNSALIYRGLFFLANYDNPEPERKSPILYIILGGFACLSIGLFVMRKKGLFRRNLTV</sequence>
<dbReference type="InterPro" id="IPR000834">
    <property type="entry name" value="Peptidase_M14"/>
</dbReference>
<comment type="similarity">
    <text evidence="2">Belongs to the peptidase M14 family.</text>
</comment>
<evidence type="ECO:0000256" key="2">
    <source>
        <dbReference type="ARBA" id="ARBA00005988"/>
    </source>
</evidence>
<evidence type="ECO:0000256" key="1">
    <source>
        <dbReference type="ARBA" id="ARBA00001947"/>
    </source>
</evidence>
<gene>
    <name evidence="5" type="ORF">NEF87_001894</name>
</gene>
<feature type="domain" description="Peptidase M14" evidence="4">
    <location>
        <begin position="140"/>
        <end position="499"/>
    </location>
</feature>
<dbReference type="EMBL" id="CP104013">
    <property type="protein sequence ID" value="UYP45609.1"/>
    <property type="molecule type" value="Genomic_DNA"/>
</dbReference>
<dbReference type="PROSITE" id="PS52035">
    <property type="entry name" value="PEPTIDASE_M14"/>
    <property type="match status" value="1"/>
</dbReference>
<dbReference type="Gene3D" id="3.40.630.10">
    <property type="entry name" value="Zn peptidases"/>
    <property type="match status" value="1"/>
</dbReference>
<evidence type="ECO:0000259" key="4">
    <source>
        <dbReference type="PROSITE" id="PS52035"/>
    </source>
</evidence>
<keyword evidence="3" id="KW-1133">Transmembrane helix</keyword>